<dbReference type="OrthoDB" id="418124at2759"/>
<evidence type="ECO:0000313" key="2">
    <source>
        <dbReference type="EMBL" id="CAE7415019.1"/>
    </source>
</evidence>
<dbReference type="EMBL" id="CAJNDS010002292">
    <property type="protein sequence ID" value="CAE7415019.1"/>
    <property type="molecule type" value="Genomic_DNA"/>
</dbReference>
<organism evidence="2 3">
    <name type="scientific">Symbiodinium natans</name>
    <dbReference type="NCBI Taxonomy" id="878477"/>
    <lineage>
        <taxon>Eukaryota</taxon>
        <taxon>Sar</taxon>
        <taxon>Alveolata</taxon>
        <taxon>Dinophyceae</taxon>
        <taxon>Suessiales</taxon>
        <taxon>Symbiodiniaceae</taxon>
        <taxon>Symbiodinium</taxon>
    </lineage>
</organism>
<evidence type="ECO:0008006" key="4">
    <source>
        <dbReference type="Google" id="ProtNLM"/>
    </source>
</evidence>
<dbReference type="InterPro" id="IPR011992">
    <property type="entry name" value="EF-hand-dom_pair"/>
</dbReference>
<dbReference type="Gene3D" id="1.10.238.10">
    <property type="entry name" value="EF-hand"/>
    <property type="match status" value="1"/>
</dbReference>
<keyword evidence="3" id="KW-1185">Reference proteome</keyword>
<reference evidence="2" key="1">
    <citation type="submission" date="2021-02" db="EMBL/GenBank/DDBJ databases">
        <authorList>
            <person name="Dougan E. K."/>
            <person name="Rhodes N."/>
            <person name="Thang M."/>
            <person name="Chan C."/>
        </authorList>
    </citation>
    <scope>NUCLEOTIDE SEQUENCE</scope>
</reference>
<protein>
    <recommendedName>
        <fullName evidence="4">EF-hand domain-containing protein</fullName>
    </recommendedName>
</protein>
<dbReference type="SUPFAM" id="SSF47473">
    <property type="entry name" value="EF-hand"/>
    <property type="match status" value="1"/>
</dbReference>
<accession>A0A812R1N8</accession>
<sequence length="350" mass="38891">MQEAEVRLLFRLDLPLMVKAVANGEITSFSEPSPPRWHQLKVAARRFQQELLQSGARPGQIESLQVIENLYGFLEERDCEQGFDALCKSFEFLFGGLEQAQKVLDVNRAGTITTMEFSMATSLVGLDLALVCGLDERQIFVSVDESNDGSVRIQDLLKFCSTKPSEPEQAKKKAERSKRKPSPSKAKAQKRLSTTAVIESAGMKVLQERTCKGVRLQALVVPKPSSGKGPQATSEGMDAVLDELDEEEIDESIRRLAKEEVHRAQSKWTCVAKWLSAVLGAAFLLDPDQDRAKTWEDERQQAIEAVDEMLMVPLASAVPSVRASREKAGAWAHESCCRSIAIRWAIRGRC</sequence>
<evidence type="ECO:0000256" key="1">
    <source>
        <dbReference type="SAM" id="MobiDB-lite"/>
    </source>
</evidence>
<comment type="caution">
    <text evidence="2">The sequence shown here is derived from an EMBL/GenBank/DDBJ whole genome shotgun (WGS) entry which is preliminary data.</text>
</comment>
<gene>
    <name evidence="2" type="ORF">SNAT2548_LOCUS22565</name>
</gene>
<name>A0A812R1N8_9DINO</name>
<dbReference type="Proteomes" id="UP000604046">
    <property type="component" value="Unassembled WGS sequence"/>
</dbReference>
<feature type="compositionally biased region" description="Basic residues" evidence="1">
    <location>
        <begin position="173"/>
        <end position="190"/>
    </location>
</feature>
<proteinExistence type="predicted"/>
<feature type="region of interest" description="Disordered" evidence="1">
    <location>
        <begin position="163"/>
        <end position="193"/>
    </location>
</feature>
<evidence type="ECO:0000313" key="3">
    <source>
        <dbReference type="Proteomes" id="UP000604046"/>
    </source>
</evidence>
<dbReference type="AlphaFoldDB" id="A0A812R1N8"/>